<feature type="compositionally biased region" description="Low complexity" evidence="1">
    <location>
        <begin position="102"/>
        <end position="117"/>
    </location>
</feature>
<accession>A0ABN9T0C0</accession>
<dbReference type="Proteomes" id="UP001189429">
    <property type="component" value="Unassembled WGS sequence"/>
</dbReference>
<comment type="caution">
    <text evidence="2">The sequence shown here is derived from an EMBL/GenBank/DDBJ whole genome shotgun (WGS) entry which is preliminary data.</text>
</comment>
<proteinExistence type="predicted"/>
<name>A0ABN9T0C0_9DINO</name>
<evidence type="ECO:0000313" key="2">
    <source>
        <dbReference type="EMBL" id="CAK0838340.1"/>
    </source>
</evidence>
<sequence>MVADWPCTREKGKDFFIATMAIAHRVRGGAARPKVEGAEAPDRAPKTLETVPPLDGEVLATLVTEVREPTAWDELRGVGNGGAPMQSPLRSPEPGTERRMSHTSSGTSTASSSSETVAARRRANRQRLLGPDGVFVGECKGGFCSTNCSRCAPRRRLEAAGPVAGQAAQPSARA</sequence>
<feature type="region of interest" description="Disordered" evidence="1">
    <location>
        <begin position="74"/>
        <end position="135"/>
    </location>
</feature>
<dbReference type="EMBL" id="CAUYUJ010014216">
    <property type="protein sequence ID" value="CAK0838340.1"/>
    <property type="molecule type" value="Genomic_DNA"/>
</dbReference>
<keyword evidence="3" id="KW-1185">Reference proteome</keyword>
<feature type="compositionally biased region" description="Basic and acidic residues" evidence="1">
    <location>
        <begin position="33"/>
        <end position="46"/>
    </location>
</feature>
<evidence type="ECO:0000256" key="1">
    <source>
        <dbReference type="SAM" id="MobiDB-lite"/>
    </source>
</evidence>
<protein>
    <submittedName>
        <fullName evidence="2">Uncharacterized protein</fullName>
    </submittedName>
</protein>
<evidence type="ECO:0000313" key="3">
    <source>
        <dbReference type="Proteomes" id="UP001189429"/>
    </source>
</evidence>
<reference evidence="2" key="1">
    <citation type="submission" date="2023-10" db="EMBL/GenBank/DDBJ databases">
        <authorList>
            <person name="Chen Y."/>
            <person name="Shah S."/>
            <person name="Dougan E. K."/>
            <person name="Thang M."/>
            <person name="Chan C."/>
        </authorList>
    </citation>
    <scope>NUCLEOTIDE SEQUENCE [LARGE SCALE GENOMIC DNA]</scope>
</reference>
<feature type="region of interest" description="Disordered" evidence="1">
    <location>
        <begin position="29"/>
        <end position="50"/>
    </location>
</feature>
<gene>
    <name evidence="2" type="ORF">PCOR1329_LOCUS34310</name>
</gene>
<organism evidence="2 3">
    <name type="scientific">Prorocentrum cordatum</name>
    <dbReference type="NCBI Taxonomy" id="2364126"/>
    <lineage>
        <taxon>Eukaryota</taxon>
        <taxon>Sar</taxon>
        <taxon>Alveolata</taxon>
        <taxon>Dinophyceae</taxon>
        <taxon>Prorocentrales</taxon>
        <taxon>Prorocentraceae</taxon>
        <taxon>Prorocentrum</taxon>
    </lineage>
</organism>